<name>A0P3I4_ROSAI</name>
<dbReference type="Proteomes" id="UP000004848">
    <property type="component" value="Unassembled WGS sequence"/>
</dbReference>
<dbReference type="Pfam" id="PF06252">
    <property type="entry name" value="GemA"/>
    <property type="match status" value="1"/>
</dbReference>
<sequence>MTALAKIHVLKSKARLDDDTYRDILERETGKRSSKGMSEVEQLKVISALEAIAPRQVSQTVAGTFAKKLQALWIAGYNLGVVNERSDKAMVAFLRRQTGLDHHRFLQDPADANKALDALKLWIRRETGNPDLFTRDHNQPALHNDHRFQVCRHIWSELVKRDRTPVSTLTAYLLERSGHTDVSQQTSADWISAMNALGTLLRTCKR</sequence>
<dbReference type="GeneID" id="68849902"/>
<gene>
    <name evidence="1" type="ORF">SIAM614_21420</name>
</gene>
<reference evidence="1 2" key="1">
    <citation type="submission" date="2006-05" db="EMBL/GenBank/DDBJ databases">
        <authorList>
            <person name="King G."/>
            <person name="Ferriera S."/>
            <person name="Johnson J."/>
            <person name="Kravitz S."/>
            <person name="Beeson K."/>
            <person name="Sutton G."/>
            <person name="Rogers Y.-H."/>
            <person name="Friedman R."/>
            <person name="Frazier M."/>
            <person name="Venter J.C."/>
        </authorList>
    </citation>
    <scope>NUCLEOTIDE SEQUENCE [LARGE SCALE GENOMIC DNA]</scope>
    <source>
        <strain evidence="2">ATCC 25650 / DSM 13394 / JCM 20685 / NBRC 16684 / NCIMB 2208 / IAM 12614 / B1</strain>
    </source>
</reference>
<dbReference type="RefSeq" id="WP_006940120.1">
    <property type="nucleotide sequence ID" value="NZ_AAUW01000031.1"/>
</dbReference>
<protein>
    <submittedName>
        <fullName evidence="1">Mu-like prophage protein gp16</fullName>
    </submittedName>
</protein>
<dbReference type="eggNOG" id="COG4382">
    <property type="taxonomic scope" value="Bacteria"/>
</dbReference>
<dbReference type="AlphaFoldDB" id="A0P3I4"/>
<comment type="caution">
    <text evidence="1">The sequence shown here is derived from an EMBL/GenBank/DDBJ whole genome shotgun (WGS) entry which is preliminary data.</text>
</comment>
<proteinExistence type="predicted"/>
<dbReference type="OrthoDB" id="7353918at2"/>
<accession>A0P3I4</accession>
<dbReference type="EMBL" id="AAUW01000031">
    <property type="protein sequence ID" value="EAV40432.1"/>
    <property type="molecule type" value="Genomic_DNA"/>
</dbReference>
<evidence type="ECO:0000313" key="2">
    <source>
        <dbReference type="Proteomes" id="UP000004848"/>
    </source>
</evidence>
<dbReference type="InterPro" id="IPR009363">
    <property type="entry name" value="Phage_Mu_Gp16"/>
</dbReference>
<organism evidence="1 2">
    <name type="scientific">Roseibium aggregatum (strain ATCC 25650 / DSM 13394 / JCM 20685 / NBRC 16684 / NCIMB 2208 / IAM 12614 / B1)</name>
    <name type="common">Stappia aggregata</name>
    <dbReference type="NCBI Taxonomy" id="384765"/>
    <lineage>
        <taxon>Bacteria</taxon>
        <taxon>Pseudomonadati</taxon>
        <taxon>Pseudomonadota</taxon>
        <taxon>Alphaproteobacteria</taxon>
        <taxon>Hyphomicrobiales</taxon>
        <taxon>Stappiaceae</taxon>
        <taxon>Roseibium</taxon>
    </lineage>
</organism>
<evidence type="ECO:0000313" key="1">
    <source>
        <dbReference type="EMBL" id="EAV40432.1"/>
    </source>
</evidence>